<evidence type="ECO:0000259" key="8">
    <source>
        <dbReference type="Pfam" id="PF02687"/>
    </source>
</evidence>
<feature type="transmembrane region" description="Helical" evidence="7">
    <location>
        <begin position="425"/>
        <end position="443"/>
    </location>
</feature>
<dbReference type="GO" id="GO:0005886">
    <property type="term" value="C:plasma membrane"/>
    <property type="evidence" value="ECO:0007669"/>
    <property type="project" value="UniProtKB-SubCell"/>
</dbReference>
<evidence type="ECO:0000313" key="9">
    <source>
        <dbReference type="EMBL" id="NEG54709.1"/>
    </source>
</evidence>
<feature type="transmembrane region" description="Helical" evidence="7">
    <location>
        <begin position="761"/>
        <end position="789"/>
    </location>
</feature>
<proteinExistence type="inferred from homology"/>
<comment type="subcellular location">
    <subcellularLocation>
        <location evidence="1">Cell membrane</location>
        <topology evidence="1">Multi-pass membrane protein</topology>
    </subcellularLocation>
</comment>
<evidence type="ECO:0000313" key="10">
    <source>
        <dbReference type="Proteomes" id="UP000483293"/>
    </source>
</evidence>
<dbReference type="Proteomes" id="UP000483293">
    <property type="component" value="Unassembled WGS sequence"/>
</dbReference>
<evidence type="ECO:0000256" key="1">
    <source>
        <dbReference type="ARBA" id="ARBA00004651"/>
    </source>
</evidence>
<evidence type="ECO:0000256" key="4">
    <source>
        <dbReference type="ARBA" id="ARBA00022989"/>
    </source>
</evidence>
<evidence type="ECO:0000256" key="7">
    <source>
        <dbReference type="SAM" id="Phobius"/>
    </source>
</evidence>
<dbReference type="EMBL" id="WHZV01000001">
    <property type="protein sequence ID" value="NEG54709.1"/>
    <property type="molecule type" value="Genomic_DNA"/>
</dbReference>
<evidence type="ECO:0000256" key="3">
    <source>
        <dbReference type="ARBA" id="ARBA00022692"/>
    </source>
</evidence>
<organism evidence="9 10">
    <name type="scientific">Bifidobacterium platyrrhinorum</name>
    <dbReference type="NCBI Taxonomy" id="2661628"/>
    <lineage>
        <taxon>Bacteria</taxon>
        <taxon>Bacillati</taxon>
        <taxon>Actinomycetota</taxon>
        <taxon>Actinomycetes</taxon>
        <taxon>Bifidobacteriales</taxon>
        <taxon>Bifidobacteriaceae</taxon>
        <taxon>Bifidobacterium</taxon>
    </lineage>
</organism>
<evidence type="ECO:0000256" key="5">
    <source>
        <dbReference type="ARBA" id="ARBA00023136"/>
    </source>
</evidence>
<evidence type="ECO:0000256" key="6">
    <source>
        <dbReference type="ARBA" id="ARBA00038076"/>
    </source>
</evidence>
<dbReference type="InterPro" id="IPR003838">
    <property type="entry name" value="ABC3_permease_C"/>
</dbReference>
<dbReference type="PANTHER" id="PTHR30572:SF4">
    <property type="entry name" value="ABC TRANSPORTER PERMEASE YTRF"/>
    <property type="match status" value="1"/>
</dbReference>
<name>A0A6L9SRM5_9BIFI</name>
<comment type="similarity">
    <text evidence="6">Belongs to the ABC-4 integral membrane protein family.</text>
</comment>
<evidence type="ECO:0000256" key="2">
    <source>
        <dbReference type="ARBA" id="ARBA00022475"/>
    </source>
</evidence>
<dbReference type="AlphaFoldDB" id="A0A6L9SRM5"/>
<gene>
    <name evidence="9" type="ORF">GFD21_02700</name>
</gene>
<feature type="transmembrane region" description="Helical" evidence="7">
    <location>
        <begin position="518"/>
        <end position="540"/>
    </location>
</feature>
<feature type="domain" description="ABC3 transporter permease C-terminal" evidence="8">
    <location>
        <begin position="284"/>
        <end position="401"/>
    </location>
</feature>
<dbReference type="Pfam" id="PF02687">
    <property type="entry name" value="FtsX"/>
    <property type="match status" value="2"/>
</dbReference>
<dbReference type="InterPro" id="IPR050250">
    <property type="entry name" value="Macrolide_Exporter_MacB"/>
</dbReference>
<keyword evidence="4 7" id="KW-1133">Transmembrane helix</keyword>
<feature type="transmembrane region" description="Helical" evidence="7">
    <location>
        <begin position="325"/>
        <end position="351"/>
    </location>
</feature>
<feature type="transmembrane region" description="Helical" evidence="7">
    <location>
        <begin position="281"/>
        <end position="305"/>
    </location>
</feature>
<sequence length="892" mass="92362">MFRITVNLMRKTARMLIPAGVAVLIGTAFIASTFLFGNAMNDSLIRQQTAIYAGADAMVLTDLPEHPTDAQTDEAYSRTVADYHLDRMRAVEGVEGARAVTVADIGLSNGARHATSHAINTGETSLLPVTVTHGDRPVDGHGIALPERVAGQLGLHVGDTVRVVPRANAAGNNAGNTDESRDLANGVEARVTGLTDDPNGAYAYDGGASILSDDLMAYANGVTDFDQVAATSVYLDLDSQADTAAIRRLLPRYSRLVDRDEADRLAVESLSANGTSVVTTFLMSFGVLALLVAALVIANTFQVLVAQRRRILALLRTIGADRRQLYASVLCEAGILGLIASLLGVALGIGLMALLCATGVMKTTGAPMRLIVTWPVIAVPVAFGMVMTVIASLGPARAATAVTPLEALRPIELTETAHRGHVRTVLSILMLAVGIASCAFGVWQTHLSAVGRESLATDHYPAVLLAAMGGCALTFTALVVSAVRWMPALMRGAGALAAATGPSAAIAHANIQKNPRRVASTGAALLIGVTLVSAIATGAASAKTTMADALATRYSVDMIATGTGMTEEQSRQVRRVEGVGRVLDAPTALRHVTDDQGHGIDVLIVGIPDLDGLAKVMHADLTGVTLNDHDVLMPRHALSGADIDFGRTHTADFAAGAGSADTGSTGAAGASGLDLTVVQADYRRVSSDHDAVAFVAASHFADGDLTEQGRILLMTADPDANPNGVAGVIDGVREALGAIPDANVTGPIAERDMWDTSIDAMMALLVGLIAVAVLIALIGVANTLSLSVIERTRESATLRAIGMTRGQLRRSLAVEALLLSLVSGVAGVALGTLFGWLGSTMVFSLYGTVAMPFEWKTNCAVLAVSALAALLASLLPARRAANTPPVEALAEA</sequence>
<feature type="domain" description="ABC3 transporter permease C-terminal" evidence="8">
    <location>
        <begin position="768"/>
        <end position="885"/>
    </location>
</feature>
<protein>
    <submittedName>
        <fullName evidence="9">FtsX-like permease family protein</fullName>
    </submittedName>
</protein>
<keyword evidence="5 7" id="KW-0472">Membrane</keyword>
<feature type="transmembrane region" description="Helical" evidence="7">
    <location>
        <begin position="855"/>
        <end position="875"/>
    </location>
</feature>
<accession>A0A6L9SRM5</accession>
<feature type="transmembrane region" description="Helical" evidence="7">
    <location>
        <begin position="812"/>
        <end position="835"/>
    </location>
</feature>
<reference evidence="9 10" key="1">
    <citation type="submission" date="2019-10" db="EMBL/GenBank/DDBJ databases">
        <title>Bifidobacterium from non-human primates.</title>
        <authorList>
            <person name="Modesto M."/>
        </authorList>
    </citation>
    <scope>NUCLEOTIDE SEQUENCE [LARGE SCALE GENOMIC DNA]</scope>
    <source>
        <strain evidence="9 10">SMA15</strain>
    </source>
</reference>
<dbReference type="PANTHER" id="PTHR30572">
    <property type="entry name" value="MEMBRANE COMPONENT OF TRANSPORTER-RELATED"/>
    <property type="match status" value="1"/>
</dbReference>
<keyword evidence="3 7" id="KW-0812">Transmembrane</keyword>
<dbReference type="RefSeq" id="WP_163196377.1">
    <property type="nucleotide sequence ID" value="NZ_WHZV01000001.1"/>
</dbReference>
<feature type="transmembrane region" description="Helical" evidence="7">
    <location>
        <begin position="463"/>
        <end position="483"/>
    </location>
</feature>
<feature type="transmembrane region" description="Helical" evidence="7">
    <location>
        <begin position="371"/>
        <end position="393"/>
    </location>
</feature>
<keyword evidence="2" id="KW-1003">Cell membrane</keyword>
<keyword evidence="10" id="KW-1185">Reference proteome</keyword>
<comment type="caution">
    <text evidence="9">The sequence shown here is derived from an EMBL/GenBank/DDBJ whole genome shotgun (WGS) entry which is preliminary data.</text>
</comment>
<dbReference type="GO" id="GO:0022857">
    <property type="term" value="F:transmembrane transporter activity"/>
    <property type="evidence" value="ECO:0007669"/>
    <property type="project" value="TreeGrafter"/>
</dbReference>
<feature type="transmembrane region" description="Helical" evidence="7">
    <location>
        <begin position="12"/>
        <end position="36"/>
    </location>
</feature>